<proteinExistence type="predicted"/>
<sequence>MFKNEDCPLTACKQMWDFLYISDAAEGLKKLLAEKDTSGVYNFGSGSAKPLKDYVEEMAELTCTNSRLLFGAVPYGPAGMVSIEPVISRLVGETGWKPEISFKSGVTHVLQTLQ</sequence>
<organism evidence="1 2">
    <name type="scientific">Caproicibacter fermentans</name>
    <dbReference type="NCBI Taxonomy" id="2576756"/>
    <lineage>
        <taxon>Bacteria</taxon>
        <taxon>Bacillati</taxon>
        <taxon>Bacillota</taxon>
        <taxon>Clostridia</taxon>
        <taxon>Eubacteriales</taxon>
        <taxon>Acutalibacteraceae</taxon>
        <taxon>Caproicibacter</taxon>
    </lineage>
</organism>
<dbReference type="Gene3D" id="3.40.50.720">
    <property type="entry name" value="NAD(P)-binding Rossmann-like Domain"/>
    <property type="match status" value="1"/>
</dbReference>
<dbReference type="InterPro" id="IPR036291">
    <property type="entry name" value="NAD(P)-bd_dom_sf"/>
</dbReference>
<dbReference type="OrthoDB" id="9789543at2"/>
<reference evidence="1 2" key="1">
    <citation type="submission" date="2019-09" db="EMBL/GenBank/DDBJ databases">
        <title>Genome sequence of Clostridium sp. EA1.</title>
        <authorList>
            <person name="Poehlein A."/>
            <person name="Bengelsdorf F.R."/>
            <person name="Daniel R."/>
        </authorList>
    </citation>
    <scope>NUCLEOTIDE SEQUENCE [LARGE SCALE GENOMIC DNA]</scope>
    <source>
        <strain evidence="1 2">EA1</strain>
    </source>
</reference>
<dbReference type="Proteomes" id="UP000469440">
    <property type="component" value="Unassembled WGS sequence"/>
</dbReference>
<dbReference type="EMBL" id="VWXL01000052">
    <property type="protein sequence ID" value="MVB10860.1"/>
    <property type="molecule type" value="Genomic_DNA"/>
</dbReference>
<gene>
    <name evidence="1" type="ORF">CAFE_15580</name>
</gene>
<dbReference type="SUPFAM" id="SSF51735">
    <property type="entry name" value="NAD(P)-binding Rossmann-fold domains"/>
    <property type="match status" value="1"/>
</dbReference>
<dbReference type="RefSeq" id="WP_156990283.1">
    <property type="nucleotide sequence ID" value="NZ_VWXL01000052.1"/>
</dbReference>
<accession>A0A6N8HZB0</accession>
<protein>
    <recommendedName>
        <fullName evidence="3">NAD-dependent epimerase/dehydratase domain-containing protein</fullName>
    </recommendedName>
</protein>
<keyword evidence="2" id="KW-1185">Reference proteome</keyword>
<evidence type="ECO:0000313" key="2">
    <source>
        <dbReference type="Proteomes" id="UP000469440"/>
    </source>
</evidence>
<evidence type="ECO:0008006" key="3">
    <source>
        <dbReference type="Google" id="ProtNLM"/>
    </source>
</evidence>
<evidence type="ECO:0000313" key="1">
    <source>
        <dbReference type="EMBL" id="MVB10860.1"/>
    </source>
</evidence>
<comment type="caution">
    <text evidence="1">The sequence shown here is derived from an EMBL/GenBank/DDBJ whole genome shotgun (WGS) entry which is preliminary data.</text>
</comment>
<dbReference type="AlphaFoldDB" id="A0A6N8HZB0"/>
<name>A0A6N8HZB0_9FIRM</name>